<name>A0ABU8BKS8_9BRAD</name>
<proteinExistence type="predicted"/>
<protein>
    <submittedName>
        <fullName evidence="1">Uncharacterized protein</fullName>
    </submittedName>
</protein>
<evidence type="ECO:0000313" key="1">
    <source>
        <dbReference type="EMBL" id="MEH2559159.1"/>
    </source>
</evidence>
<evidence type="ECO:0000313" key="2">
    <source>
        <dbReference type="Proteomes" id="UP001364224"/>
    </source>
</evidence>
<reference evidence="1 2" key="1">
    <citation type="submission" date="2024-02" db="EMBL/GenBank/DDBJ databases">
        <title>Adaptive strategies in a cosmopolitan and abundant soil bacterium.</title>
        <authorList>
            <person name="Carini P."/>
        </authorList>
    </citation>
    <scope>NUCLEOTIDE SEQUENCE [LARGE SCALE GENOMIC DNA]</scope>
    <source>
        <strain evidence="1 2">AZCC 1608</strain>
    </source>
</reference>
<dbReference type="RefSeq" id="WP_334486969.1">
    <property type="nucleotide sequence ID" value="NZ_JAZHRV010000001.1"/>
</dbReference>
<sequence>MYWRDLLEDEIIQEKLFYLVAGEFMGASAKRGRTYSWLFDHLADAFGETSPRSFLTALQRAASHGPPPADTAIDHNGIRAGVQVASEIRVAQLKEDYDWITEVLQALEGLEVPCDPAAFKGRWKERLTVERIEDESGSANKLLPLELERRKSDPEGSLLVALSNIGVVEFRNETRINMPDIFRVAAGIKRRGGIRPPDVNRRR</sequence>
<accession>A0ABU8BKS8</accession>
<comment type="caution">
    <text evidence="1">The sequence shown here is derived from an EMBL/GenBank/DDBJ whole genome shotgun (WGS) entry which is preliminary data.</text>
</comment>
<organism evidence="1 2">
    <name type="scientific">Bradyrhizobium algeriense</name>
    <dbReference type="NCBI Taxonomy" id="634784"/>
    <lineage>
        <taxon>Bacteria</taxon>
        <taxon>Pseudomonadati</taxon>
        <taxon>Pseudomonadota</taxon>
        <taxon>Alphaproteobacteria</taxon>
        <taxon>Hyphomicrobiales</taxon>
        <taxon>Nitrobacteraceae</taxon>
        <taxon>Bradyrhizobium</taxon>
    </lineage>
</organism>
<gene>
    <name evidence="1" type="ORF">V1286_006688</name>
</gene>
<keyword evidence="2" id="KW-1185">Reference proteome</keyword>
<dbReference type="EMBL" id="JAZHRV010000001">
    <property type="protein sequence ID" value="MEH2559159.1"/>
    <property type="molecule type" value="Genomic_DNA"/>
</dbReference>
<dbReference type="Proteomes" id="UP001364224">
    <property type="component" value="Unassembled WGS sequence"/>
</dbReference>